<dbReference type="PANTHER" id="PTHR21021">
    <property type="entry name" value="GAF/PUTATIVE CYTOSKELETAL PROTEIN"/>
    <property type="match status" value="1"/>
</dbReference>
<dbReference type="PANTHER" id="PTHR21021:SF15">
    <property type="entry name" value="FREE METHIONINE-R-SULFOXIDE REDUCTASE"/>
    <property type="match status" value="1"/>
</dbReference>
<comment type="caution">
    <text evidence="3">The sequence shown here is derived from an EMBL/GenBank/DDBJ whole genome shotgun (WGS) entry which is preliminary data.</text>
</comment>
<dbReference type="OrthoDB" id="15735at2759"/>
<accession>A0A9P4S997</accession>
<comment type="similarity">
    <text evidence="1">Belongs to the free Met sulfoxide reductase family.</text>
</comment>
<evidence type="ECO:0000313" key="3">
    <source>
        <dbReference type="EMBL" id="KAF2838219.1"/>
    </source>
</evidence>
<evidence type="ECO:0000313" key="4">
    <source>
        <dbReference type="Proteomes" id="UP000799429"/>
    </source>
</evidence>
<dbReference type="EMBL" id="MU006097">
    <property type="protein sequence ID" value="KAF2838219.1"/>
    <property type="molecule type" value="Genomic_DNA"/>
</dbReference>
<dbReference type="FunFam" id="3.30.450.40:FF:000008">
    <property type="entry name" value="GAF domain-containing proteins"/>
    <property type="match status" value="1"/>
</dbReference>
<dbReference type="Pfam" id="PF13185">
    <property type="entry name" value="GAF_2"/>
    <property type="match status" value="1"/>
</dbReference>
<protein>
    <submittedName>
        <fullName evidence="3">GAF domain-containing protein</fullName>
    </submittedName>
</protein>
<dbReference type="Proteomes" id="UP000799429">
    <property type="component" value="Unassembled WGS sequence"/>
</dbReference>
<reference evidence="3" key="1">
    <citation type="journal article" date="2020" name="Stud. Mycol.">
        <title>101 Dothideomycetes genomes: a test case for predicting lifestyles and emergence of pathogens.</title>
        <authorList>
            <person name="Haridas S."/>
            <person name="Albert R."/>
            <person name="Binder M."/>
            <person name="Bloem J."/>
            <person name="Labutti K."/>
            <person name="Salamov A."/>
            <person name="Andreopoulos B."/>
            <person name="Baker S."/>
            <person name="Barry K."/>
            <person name="Bills G."/>
            <person name="Bluhm B."/>
            <person name="Cannon C."/>
            <person name="Castanera R."/>
            <person name="Culley D."/>
            <person name="Daum C."/>
            <person name="Ezra D."/>
            <person name="Gonzalez J."/>
            <person name="Henrissat B."/>
            <person name="Kuo A."/>
            <person name="Liang C."/>
            <person name="Lipzen A."/>
            <person name="Lutzoni F."/>
            <person name="Magnuson J."/>
            <person name="Mondo S."/>
            <person name="Nolan M."/>
            <person name="Ohm R."/>
            <person name="Pangilinan J."/>
            <person name="Park H.-J."/>
            <person name="Ramirez L."/>
            <person name="Alfaro M."/>
            <person name="Sun H."/>
            <person name="Tritt A."/>
            <person name="Yoshinaga Y."/>
            <person name="Zwiers L.-H."/>
            <person name="Turgeon B."/>
            <person name="Goodwin S."/>
            <person name="Spatafora J."/>
            <person name="Crous P."/>
            <person name="Grigoriev I."/>
        </authorList>
    </citation>
    <scope>NUCLEOTIDE SEQUENCE</scope>
    <source>
        <strain evidence="3">CBS 101060</strain>
    </source>
</reference>
<name>A0A9P4S997_9PEZI</name>
<keyword evidence="4" id="KW-1185">Reference proteome</keyword>
<evidence type="ECO:0000256" key="1">
    <source>
        <dbReference type="ARBA" id="ARBA00038454"/>
    </source>
</evidence>
<proteinExistence type="inferred from homology"/>
<dbReference type="InterPro" id="IPR003018">
    <property type="entry name" value="GAF"/>
</dbReference>
<sequence>MVHADASTFSSNLSKKEVYARVLEQAEALFEGQSNWVSNLSNASSLLHHALRSLPLPSSAVNWCGFYFVDPARPKQLILGPFQGHVACQTIEFGKGVCGTAAQSGKTQLVGDVEAFPGHIACDGASRSEIVVPIDQLGKVVAILDIDCAEVDGFDEEDQAELEKLCDLISKSSVFPFTLDRLHA</sequence>
<evidence type="ECO:0000259" key="2">
    <source>
        <dbReference type="SMART" id="SM00065"/>
    </source>
</evidence>
<dbReference type="SUPFAM" id="SSF55781">
    <property type="entry name" value="GAF domain-like"/>
    <property type="match status" value="1"/>
</dbReference>
<dbReference type="PROSITE" id="PS01320">
    <property type="entry name" value="UPF0067"/>
    <property type="match status" value="1"/>
</dbReference>
<feature type="domain" description="GAF" evidence="2">
    <location>
        <begin position="42"/>
        <end position="183"/>
    </location>
</feature>
<dbReference type="AlphaFoldDB" id="A0A9P4S997"/>
<dbReference type="GO" id="GO:0033745">
    <property type="term" value="F:L-methionine-(R)-S-oxide reductase activity"/>
    <property type="evidence" value="ECO:0007669"/>
    <property type="project" value="TreeGrafter"/>
</dbReference>
<dbReference type="InterPro" id="IPR051330">
    <property type="entry name" value="Phosphatase_reg/MetRdx"/>
</dbReference>
<dbReference type="GO" id="GO:0005829">
    <property type="term" value="C:cytosol"/>
    <property type="evidence" value="ECO:0007669"/>
    <property type="project" value="TreeGrafter"/>
</dbReference>
<dbReference type="InterPro" id="IPR000614">
    <property type="entry name" value="FRMsr_CS"/>
</dbReference>
<dbReference type="SMART" id="SM00065">
    <property type="entry name" value="GAF"/>
    <property type="match status" value="1"/>
</dbReference>
<dbReference type="InterPro" id="IPR029016">
    <property type="entry name" value="GAF-like_dom_sf"/>
</dbReference>
<organism evidence="3 4">
    <name type="scientific">Patellaria atrata CBS 101060</name>
    <dbReference type="NCBI Taxonomy" id="1346257"/>
    <lineage>
        <taxon>Eukaryota</taxon>
        <taxon>Fungi</taxon>
        <taxon>Dikarya</taxon>
        <taxon>Ascomycota</taxon>
        <taxon>Pezizomycotina</taxon>
        <taxon>Dothideomycetes</taxon>
        <taxon>Dothideomycetes incertae sedis</taxon>
        <taxon>Patellariales</taxon>
        <taxon>Patellariaceae</taxon>
        <taxon>Patellaria</taxon>
    </lineage>
</organism>
<dbReference type="Gene3D" id="3.30.450.40">
    <property type="match status" value="1"/>
</dbReference>
<gene>
    <name evidence="3" type="ORF">M501DRAFT_1005086</name>
</gene>